<dbReference type="Pfam" id="PF08282">
    <property type="entry name" value="Hydrolase_3"/>
    <property type="match status" value="1"/>
</dbReference>
<evidence type="ECO:0000313" key="4">
    <source>
        <dbReference type="EMBL" id="QZN97053.1"/>
    </source>
</evidence>
<dbReference type="GO" id="GO:0033883">
    <property type="term" value="F:pyridoxal phosphatase activity"/>
    <property type="evidence" value="ECO:0007669"/>
    <property type="project" value="UniProtKB-EC"/>
</dbReference>
<dbReference type="NCBIfam" id="NF007821">
    <property type="entry name" value="PRK10530.1"/>
    <property type="match status" value="1"/>
</dbReference>
<dbReference type="NCBIfam" id="TIGR00099">
    <property type="entry name" value="Cof-subfamily"/>
    <property type="match status" value="1"/>
</dbReference>
<dbReference type="Proteomes" id="UP000825886">
    <property type="component" value="Chromosome"/>
</dbReference>
<reference evidence="4 5" key="1">
    <citation type="submission" date="2021-08" db="EMBL/GenBank/DDBJ databases">
        <title>Culture and genomic analysis of Symbiopectobacterium purcellii sp. nov. gen. nov., isolated from the leafhopper Empoasca decipiens.</title>
        <authorList>
            <person name="Nadal-Jimenez P."/>
            <person name="Siozios S."/>
            <person name="Halliday N."/>
            <person name="Camara M."/>
            <person name="Hurst G.D.D."/>
        </authorList>
    </citation>
    <scope>NUCLEOTIDE SEQUENCE [LARGE SCALE GENOMIC DNA]</scope>
    <source>
        <strain evidence="4 5">SyEd1</strain>
    </source>
</reference>
<dbReference type="Gene3D" id="3.30.1240.10">
    <property type="match status" value="1"/>
</dbReference>
<proteinExistence type="predicted"/>
<evidence type="ECO:0000313" key="5">
    <source>
        <dbReference type="Proteomes" id="UP000825886"/>
    </source>
</evidence>
<dbReference type="PROSITE" id="PS01229">
    <property type="entry name" value="COF_2"/>
    <property type="match status" value="1"/>
</dbReference>
<dbReference type="CDD" id="cd07516">
    <property type="entry name" value="HAD_Pase"/>
    <property type="match status" value="1"/>
</dbReference>
<accession>A0ABX9AQP5</accession>
<keyword evidence="1" id="KW-0479">Metal-binding</keyword>
<dbReference type="InterPro" id="IPR006379">
    <property type="entry name" value="HAD-SF_hydro_IIB"/>
</dbReference>
<dbReference type="RefSeq" id="WP_222160062.1">
    <property type="nucleotide sequence ID" value="NZ_CP081864.1"/>
</dbReference>
<dbReference type="SUPFAM" id="SSF56784">
    <property type="entry name" value="HAD-like"/>
    <property type="match status" value="1"/>
</dbReference>
<sequence>MTYRIIALDLDGTLLDKQKKILPESLAALAQARQQGVKVVIATGRHHSAIHPFYQALDLDTPAICCNGTYLYDYQHKQTSQANPLTAAQAKNVLTLLGEYGIHGLMYADDGMLYQEPTGHVIRTQAWGETLPPHQRPTFLHVDSLINAADRVQNIWKFALSHSDTQALDNFANRVMDEFGLTCEWSWQDQVDVAQSGNNKGKLLSEWVTSQGYSMSEVLAFGDNFNDISMLEAAGLGVAMGNSDDAVKAHADLVIGHNEEPAIAQLIRQRVLQ</sequence>
<keyword evidence="2 4" id="KW-0378">Hydrolase</keyword>
<dbReference type="InterPro" id="IPR000150">
    <property type="entry name" value="Cof"/>
</dbReference>
<organism evidence="4 5">
    <name type="scientific">Symbiopectobacterium purcellii</name>
    <dbReference type="NCBI Taxonomy" id="2871826"/>
    <lineage>
        <taxon>Bacteria</taxon>
        <taxon>Pseudomonadati</taxon>
        <taxon>Pseudomonadota</taxon>
        <taxon>Gammaproteobacteria</taxon>
        <taxon>Enterobacterales</taxon>
        <taxon>Enterobacteriaceae</taxon>
    </lineage>
</organism>
<dbReference type="SFLD" id="SFLDS00003">
    <property type="entry name" value="Haloacid_Dehalogenase"/>
    <property type="match status" value="1"/>
</dbReference>
<dbReference type="SFLD" id="SFLDG01140">
    <property type="entry name" value="C2.B:_Phosphomannomutase_and_P"/>
    <property type="match status" value="1"/>
</dbReference>
<dbReference type="PANTHER" id="PTHR10000:SF58">
    <property type="entry name" value="PYRIDOXAL PHOSPHATE PHOSPHATASE YBHA"/>
    <property type="match status" value="1"/>
</dbReference>
<evidence type="ECO:0000256" key="3">
    <source>
        <dbReference type="ARBA" id="ARBA00022842"/>
    </source>
</evidence>
<dbReference type="InterPro" id="IPR023214">
    <property type="entry name" value="HAD_sf"/>
</dbReference>
<keyword evidence="5" id="KW-1185">Reference proteome</keyword>
<dbReference type="NCBIfam" id="TIGR01484">
    <property type="entry name" value="HAD-SF-IIB"/>
    <property type="match status" value="1"/>
</dbReference>
<dbReference type="InterPro" id="IPR036412">
    <property type="entry name" value="HAD-like_sf"/>
</dbReference>
<dbReference type="EMBL" id="CP081864">
    <property type="protein sequence ID" value="QZN97053.1"/>
    <property type="molecule type" value="Genomic_DNA"/>
</dbReference>
<evidence type="ECO:0000256" key="2">
    <source>
        <dbReference type="ARBA" id="ARBA00022801"/>
    </source>
</evidence>
<name>A0ABX9AQP5_9ENTR</name>
<keyword evidence="3" id="KW-0460">Magnesium</keyword>
<gene>
    <name evidence="4" type="ORF">K6K13_06665</name>
</gene>
<dbReference type="PANTHER" id="PTHR10000">
    <property type="entry name" value="PHOSPHOSERINE PHOSPHATASE"/>
    <property type="match status" value="1"/>
</dbReference>
<evidence type="ECO:0000256" key="1">
    <source>
        <dbReference type="ARBA" id="ARBA00022723"/>
    </source>
</evidence>
<protein>
    <submittedName>
        <fullName evidence="4">Pyridoxal phosphatase</fullName>
        <ecNumber evidence="4">3.1.3.74</ecNumber>
    </submittedName>
</protein>
<dbReference type="Gene3D" id="3.40.50.1000">
    <property type="entry name" value="HAD superfamily/HAD-like"/>
    <property type="match status" value="1"/>
</dbReference>
<dbReference type="EC" id="3.1.3.74" evidence="4"/>